<reference evidence="1" key="1">
    <citation type="submission" date="2019-09" db="EMBL/GenBank/DDBJ databases">
        <title>Draft genome information of white flower Hibiscus syriacus.</title>
        <authorList>
            <person name="Kim Y.-M."/>
        </authorList>
    </citation>
    <scope>NUCLEOTIDE SEQUENCE [LARGE SCALE GENOMIC DNA]</scope>
    <source>
        <strain evidence="1">YM2019G1</strain>
    </source>
</reference>
<comment type="caution">
    <text evidence="1">The sequence shown here is derived from an EMBL/GenBank/DDBJ whole genome shotgun (WGS) entry which is preliminary data.</text>
</comment>
<dbReference type="AlphaFoldDB" id="A0A6A3AHU9"/>
<proteinExistence type="predicted"/>
<name>A0A6A3AHU9_HIBSY</name>
<protein>
    <submittedName>
        <fullName evidence="1">Uncharacterized protein</fullName>
    </submittedName>
</protein>
<sequence>MARASSSIFVHINKRKLWVSLPFQVFVVAIALLCLCFVPINASASARQYPPRQHHLTQKPTFKLRFRRNGEFKILQVADMHYANAERRRARMCCLVRFKVALTSTLPLLSTA</sequence>
<gene>
    <name evidence="1" type="ORF">F3Y22_tig00110467pilonHSYRG00147</name>
</gene>
<evidence type="ECO:0000313" key="2">
    <source>
        <dbReference type="Proteomes" id="UP000436088"/>
    </source>
</evidence>
<dbReference type="EMBL" id="VEPZ02000998">
    <property type="protein sequence ID" value="KAE8703618.1"/>
    <property type="molecule type" value="Genomic_DNA"/>
</dbReference>
<evidence type="ECO:0000313" key="1">
    <source>
        <dbReference type="EMBL" id="KAE8703618.1"/>
    </source>
</evidence>
<organism evidence="1 2">
    <name type="scientific">Hibiscus syriacus</name>
    <name type="common">Rose of Sharon</name>
    <dbReference type="NCBI Taxonomy" id="106335"/>
    <lineage>
        <taxon>Eukaryota</taxon>
        <taxon>Viridiplantae</taxon>
        <taxon>Streptophyta</taxon>
        <taxon>Embryophyta</taxon>
        <taxon>Tracheophyta</taxon>
        <taxon>Spermatophyta</taxon>
        <taxon>Magnoliopsida</taxon>
        <taxon>eudicotyledons</taxon>
        <taxon>Gunneridae</taxon>
        <taxon>Pentapetalae</taxon>
        <taxon>rosids</taxon>
        <taxon>malvids</taxon>
        <taxon>Malvales</taxon>
        <taxon>Malvaceae</taxon>
        <taxon>Malvoideae</taxon>
        <taxon>Hibiscus</taxon>
    </lineage>
</organism>
<keyword evidence="2" id="KW-1185">Reference proteome</keyword>
<dbReference type="Proteomes" id="UP000436088">
    <property type="component" value="Unassembled WGS sequence"/>
</dbReference>
<accession>A0A6A3AHU9</accession>